<reference evidence="1 2" key="1">
    <citation type="submission" date="2019-12" db="EMBL/GenBank/DDBJ databases">
        <title>Chromosome-level assembly of the Caenorhabditis remanei genome.</title>
        <authorList>
            <person name="Teterina A.A."/>
            <person name="Willis J.H."/>
            <person name="Phillips P.C."/>
        </authorList>
    </citation>
    <scope>NUCLEOTIDE SEQUENCE [LARGE SCALE GENOMIC DNA]</scope>
    <source>
        <strain evidence="1 2">PX506</strain>
        <tissue evidence="1">Whole organism</tissue>
    </source>
</reference>
<dbReference type="EMBL" id="WUAV01000006">
    <property type="protein sequence ID" value="KAF1746118.1"/>
    <property type="molecule type" value="Genomic_DNA"/>
</dbReference>
<dbReference type="RefSeq" id="XP_053578472.1">
    <property type="nucleotide sequence ID" value="XM_053734906.1"/>
</dbReference>
<evidence type="ECO:0000313" key="2">
    <source>
        <dbReference type="Proteomes" id="UP000483820"/>
    </source>
</evidence>
<comment type="caution">
    <text evidence="1">The sequence shown here is derived from an EMBL/GenBank/DDBJ whole genome shotgun (WGS) entry which is preliminary data.</text>
</comment>
<sequence>MQRAGGTQQEQSTRVGLPTQQAAIIGKLRPGGVMAVGSPGHEDLLRSPQRGIQVRQPVCCEPRKFQVRVTDTYSAPIPKVSNAKRQHNSLKIQRRYCMCKKLNSLRSQVLTIWRLQMPNEMKQEMKLPSRLTSAT</sequence>
<organism evidence="1 2">
    <name type="scientific">Caenorhabditis remanei</name>
    <name type="common">Caenorhabditis vulgaris</name>
    <dbReference type="NCBI Taxonomy" id="31234"/>
    <lineage>
        <taxon>Eukaryota</taxon>
        <taxon>Metazoa</taxon>
        <taxon>Ecdysozoa</taxon>
        <taxon>Nematoda</taxon>
        <taxon>Chromadorea</taxon>
        <taxon>Rhabditida</taxon>
        <taxon>Rhabditina</taxon>
        <taxon>Rhabditomorpha</taxon>
        <taxon>Rhabditoidea</taxon>
        <taxon>Rhabditidae</taxon>
        <taxon>Peloderinae</taxon>
        <taxon>Caenorhabditis</taxon>
    </lineage>
</organism>
<name>A0A6A5FU29_CAERE</name>
<evidence type="ECO:0000313" key="1">
    <source>
        <dbReference type="EMBL" id="KAF1746118.1"/>
    </source>
</evidence>
<dbReference type="Proteomes" id="UP000483820">
    <property type="component" value="Chromosome X"/>
</dbReference>
<dbReference type="KEGG" id="crq:GCK72_022570"/>
<protein>
    <submittedName>
        <fullName evidence="1">Uncharacterized protein</fullName>
    </submittedName>
</protein>
<accession>A0A6A5FU29</accession>
<dbReference type="AlphaFoldDB" id="A0A6A5FU29"/>
<gene>
    <name evidence="1" type="ORF">GCK72_022570</name>
</gene>
<dbReference type="GeneID" id="78777476"/>
<dbReference type="CTD" id="78777476"/>
<proteinExistence type="predicted"/>